<gene>
    <name evidence="1" type="ORF">OMM_12457</name>
</gene>
<sequence length="119" mass="14136">MASGRTELISLVKYYWDNYWKKNPNLTLVICGSIANFMFKHIVHSKALHNRKTFEIKLAPLSACESKLFFKQYRSNNEIAKFLMVFGGIPKYLEQVDPQFSFSENMDRLCFQKKWFFCE</sequence>
<dbReference type="Proteomes" id="UP000189670">
    <property type="component" value="Unassembled WGS sequence"/>
</dbReference>
<dbReference type="EMBL" id="ATBP01001806">
    <property type="protein sequence ID" value="ETR66702.1"/>
    <property type="molecule type" value="Genomic_DNA"/>
</dbReference>
<reference evidence="2" key="1">
    <citation type="submission" date="2012-11" db="EMBL/GenBank/DDBJ databases">
        <authorList>
            <person name="Lucero-Rivera Y.E."/>
            <person name="Tovar-Ramirez D."/>
        </authorList>
    </citation>
    <scope>NUCLEOTIDE SEQUENCE [LARGE SCALE GENOMIC DNA]</scope>
    <source>
        <strain evidence="2">Araruama</strain>
    </source>
</reference>
<comment type="caution">
    <text evidence="1">The sequence shown here is derived from an EMBL/GenBank/DDBJ whole genome shotgun (WGS) entry which is preliminary data.</text>
</comment>
<evidence type="ECO:0000313" key="2">
    <source>
        <dbReference type="Proteomes" id="UP000189670"/>
    </source>
</evidence>
<name>A0A1V1NVS2_9BACT</name>
<dbReference type="SUPFAM" id="SSF52540">
    <property type="entry name" value="P-loop containing nucleoside triphosphate hydrolases"/>
    <property type="match status" value="1"/>
</dbReference>
<dbReference type="InterPro" id="IPR027417">
    <property type="entry name" value="P-loop_NTPase"/>
</dbReference>
<organism evidence="1 2">
    <name type="scientific">Candidatus Magnetoglobus multicellularis str. Araruama</name>
    <dbReference type="NCBI Taxonomy" id="890399"/>
    <lineage>
        <taxon>Bacteria</taxon>
        <taxon>Pseudomonadati</taxon>
        <taxon>Thermodesulfobacteriota</taxon>
        <taxon>Desulfobacteria</taxon>
        <taxon>Desulfobacterales</taxon>
        <taxon>Desulfobacteraceae</taxon>
        <taxon>Candidatus Magnetoglobus</taxon>
    </lineage>
</organism>
<protein>
    <submittedName>
        <fullName evidence="1">Uncharacterized protein</fullName>
    </submittedName>
</protein>
<dbReference type="PANTHER" id="PTHR34704:SF1">
    <property type="entry name" value="ATPASE"/>
    <property type="match status" value="1"/>
</dbReference>
<evidence type="ECO:0000313" key="1">
    <source>
        <dbReference type="EMBL" id="ETR66702.1"/>
    </source>
</evidence>
<dbReference type="PANTHER" id="PTHR34704">
    <property type="entry name" value="ATPASE"/>
    <property type="match status" value="1"/>
</dbReference>
<proteinExistence type="predicted"/>
<dbReference type="AlphaFoldDB" id="A0A1V1NVS2"/>
<accession>A0A1V1NVS2</accession>